<dbReference type="Pfam" id="PF00626">
    <property type="entry name" value="Gelsolin"/>
    <property type="match status" value="1"/>
</dbReference>
<dbReference type="AlphaFoldDB" id="A0A834EMJ3"/>
<evidence type="ECO:0000256" key="3">
    <source>
        <dbReference type="ARBA" id="ARBA00023203"/>
    </source>
</evidence>
<comment type="subcellular location">
    <subcellularLocation>
        <location evidence="1">Cytoplasm</location>
    </subcellularLocation>
</comment>
<dbReference type="GO" id="GO:0005546">
    <property type="term" value="F:phosphatidylinositol-4,5-bisphosphate binding"/>
    <property type="evidence" value="ECO:0007669"/>
    <property type="project" value="TreeGrafter"/>
</dbReference>
<feature type="domain" description="Gelsolin-like" evidence="4">
    <location>
        <begin position="67"/>
        <end position="117"/>
    </location>
</feature>
<evidence type="ECO:0000256" key="2">
    <source>
        <dbReference type="ARBA" id="ARBA00022490"/>
    </source>
</evidence>
<reference evidence="5 6" key="1">
    <citation type="journal article" date="2020" name="Nature">
        <title>Six reference-quality genomes reveal evolution of bat adaptations.</title>
        <authorList>
            <person name="Jebb D."/>
            <person name="Huang Z."/>
            <person name="Pippel M."/>
            <person name="Hughes G.M."/>
            <person name="Lavrichenko K."/>
            <person name="Devanna P."/>
            <person name="Winkler S."/>
            <person name="Jermiin L.S."/>
            <person name="Skirmuntt E.C."/>
            <person name="Katzourakis A."/>
            <person name="Burkitt-Gray L."/>
            <person name="Ray D.A."/>
            <person name="Sullivan K.A.M."/>
            <person name="Roscito J.G."/>
            <person name="Kirilenko B.M."/>
            <person name="Davalos L.M."/>
            <person name="Corthals A.P."/>
            <person name="Power M.L."/>
            <person name="Jones G."/>
            <person name="Ransome R.D."/>
            <person name="Dechmann D.K.N."/>
            <person name="Locatelli A.G."/>
            <person name="Puechmaille S.J."/>
            <person name="Fedrigo O."/>
            <person name="Jarvis E.D."/>
            <person name="Hiller M."/>
            <person name="Vernes S.C."/>
            <person name="Myers E.W."/>
            <person name="Teeling E.C."/>
        </authorList>
    </citation>
    <scope>NUCLEOTIDE SEQUENCE [LARGE SCALE GENOMIC DNA]</scope>
    <source>
        <strain evidence="5">Bat1K_MPI-CBG_1</strain>
    </source>
</reference>
<dbReference type="GO" id="GO:0051014">
    <property type="term" value="P:actin filament severing"/>
    <property type="evidence" value="ECO:0007669"/>
    <property type="project" value="TreeGrafter"/>
</dbReference>
<comment type="caution">
    <text evidence="5">The sequence shown here is derived from an EMBL/GenBank/DDBJ whole genome shotgun (WGS) entry which is preliminary data.</text>
</comment>
<dbReference type="GO" id="GO:0030027">
    <property type="term" value="C:lamellipodium"/>
    <property type="evidence" value="ECO:0007669"/>
    <property type="project" value="TreeGrafter"/>
</dbReference>
<evidence type="ECO:0000313" key="5">
    <source>
        <dbReference type="EMBL" id="KAF6119677.1"/>
    </source>
</evidence>
<gene>
    <name evidence="5" type="ORF">HJG60_010127</name>
</gene>
<dbReference type="InterPro" id="IPR029006">
    <property type="entry name" value="ADF-H/Gelsolin-like_dom_sf"/>
</dbReference>
<evidence type="ECO:0000313" key="6">
    <source>
        <dbReference type="Proteomes" id="UP000664940"/>
    </source>
</evidence>
<dbReference type="GO" id="GO:0051015">
    <property type="term" value="F:actin filament binding"/>
    <property type="evidence" value="ECO:0007669"/>
    <property type="project" value="InterPro"/>
</dbReference>
<dbReference type="PANTHER" id="PTHR11977:SF35">
    <property type="entry name" value="VILLIN-1"/>
    <property type="match status" value="1"/>
</dbReference>
<dbReference type="GO" id="GO:0051016">
    <property type="term" value="P:barbed-end actin filament capping"/>
    <property type="evidence" value="ECO:0007669"/>
    <property type="project" value="TreeGrafter"/>
</dbReference>
<sequence>MDHIAVVDRENEKESLKLMEVMNRVLGKKRELKAAVPDTVVEFKATLKATLKWYHVSDAEGKLVAREVTRQPLTEDLLNHEDCYIRDQGGLKICAWKGKNDNAREWKGALSQALNFIKAK</sequence>
<dbReference type="PANTHER" id="PTHR11977">
    <property type="entry name" value="VILLIN"/>
    <property type="match status" value="1"/>
</dbReference>
<keyword evidence="3" id="KW-0009">Actin-binding</keyword>
<dbReference type="Proteomes" id="UP000664940">
    <property type="component" value="Unassembled WGS sequence"/>
</dbReference>
<keyword evidence="2" id="KW-0963">Cytoplasm</keyword>
<proteinExistence type="predicted"/>
<protein>
    <recommendedName>
        <fullName evidence="4">Gelsolin-like domain-containing protein</fullName>
    </recommendedName>
</protein>
<dbReference type="Gene3D" id="3.40.20.10">
    <property type="entry name" value="Severin"/>
    <property type="match status" value="1"/>
</dbReference>
<name>A0A834EMJ3_9CHIR</name>
<dbReference type="GO" id="GO:0015629">
    <property type="term" value="C:actin cytoskeleton"/>
    <property type="evidence" value="ECO:0007669"/>
    <property type="project" value="TreeGrafter"/>
</dbReference>
<dbReference type="EMBL" id="JABVXQ010000003">
    <property type="protein sequence ID" value="KAF6119677.1"/>
    <property type="molecule type" value="Genomic_DNA"/>
</dbReference>
<evidence type="ECO:0000256" key="1">
    <source>
        <dbReference type="ARBA" id="ARBA00004496"/>
    </source>
</evidence>
<dbReference type="GO" id="GO:0005737">
    <property type="term" value="C:cytoplasm"/>
    <property type="evidence" value="ECO:0007669"/>
    <property type="project" value="UniProtKB-SubCell"/>
</dbReference>
<dbReference type="InterPro" id="IPR007122">
    <property type="entry name" value="Villin/Gelsolin"/>
</dbReference>
<dbReference type="GO" id="GO:2000392">
    <property type="term" value="P:regulation of lamellipodium morphogenesis"/>
    <property type="evidence" value="ECO:0007669"/>
    <property type="project" value="TreeGrafter"/>
</dbReference>
<organism evidence="5 6">
    <name type="scientific">Phyllostomus discolor</name>
    <name type="common">pale spear-nosed bat</name>
    <dbReference type="NCBI Taxonomy" id="89673"/>
    <lineage>
        <taxon>Eukaryota</taxon>
        <taxon>Metazoa</taxon>
        <taxon>Chordata</taxon>
        <taxon>Craniata</taxon>
        <taxon>Vertebrata</taxon>
        <taxon>Euteleostomi</taxon>
        <taxon>Mammalia</taxon>
        <taxon>Eutheria</taxon>
        <taxon>Laurasiatheria</taxon>
        <taxon>Chiroptera</taxon>
        <taxon>Yangochiroptera</taxon>
        <taxon>Phyllostomidae</taxon>
        <taxon>Phyllostominae</taxon>
        <taxon>Phyllostomus</taxon>
    </lineage>
</organism>
<dbReference type="SUPFAM" id="SSF55753">
    <property type="entry name" value="Actin depolymerizing proteins"/>
    <property type="match status" value="1"/>
</dbReference>
<evidence type="ECO:0000259" key="4">
    <source>
        <dbReference type="Pfam" id="PF00626"/>
    </source>
</evidence>
<accession>A0A834EMJ3</accession>
<dbReference type="GO" id="GO:0008154">
    <property type="term" value="P:actin polymerization or depolymerization"/>
    <property type="evidence" value="ECO:0007669"/>
    <property type="project" value="TreeGrafter"/>
</dbReference>
<dbReference type="InterPro" id="IPR007123">
    <property type="entry name" value="Gelsolin-like_dom"/>
</dbReference>